<evidence type="ECO:0000256" key="2">
    <source>
        <dbReference type="ARBA" id="ARBA00022692"/>
    </source>
</evidence>
<dbReference type="PROSITE" id="PS50268">
    <property type="entry name" value="CADHERIN_2"/>
    <property type="match status" value="1"/>
</dbReference>
<keyword evidence="4 8" id="KW-0106">Calcium</keyword>
<dbReference type="InterPro" id="IPR050971">
    <property type="entry name" value="Cadherin-domain_protein"/>
</dbReference>
<comment type="subcellular location">
    <subcellularLocation>
        <location evidence="1">Membrane</location>
    </subcellularLocation>
</comment>
<dbReference type="Pfam" id="PF00028">
    <property type="entry name" value="Cadherin"/>
    <property type="match status" value="2"/>
</dbReference>
<evidence type="ECO:0000256" key="1">
    <source>
        <dbReference type="ARBA" id="ARBA00004370"/>
    </source>
</evidence>
<dbReference type="GO" id="GO:0005911">
    <property type="term" value="C:cell-cell junction"/>
    <property type="evidence" value="ECO:0007669"/>
    <property type="project" value="TreeGrafter"/>
</dbReference>
<dbReference type="InterPro" id="IPR015919">
    <property type="entry name" value="Cadherin-like_sf"/>
</dbReference>
<dbReference type="Gene3D" id="2.60.40.60">
    <property type="entry name" value="Cadherins"/>
    <property type="match status" value="2"/>
</dbReference>
<dbReference type="GO" id="GO:0005509">
    <property type="term" value="F:calcium ion binding"/>
    <property type="evidence" value="ECO:0007669"/>
    <property type="project" value="UniProtKB-UniRule"/>
</dbReference>
<protein>
    <submittedName>
        <fullName evidence="11">Protocadherin Fat 4</fullName>
    </submittedName>
</protein>
<dbReference type="GO" id="GO:0016020">
    <property type="term" value="C:membrane"/>
    <property type="evidence" value="ECO:0007669"/>
    <property type="project" value="UniProtKB-SubCell"/>
</dbReference>
<reference evidence="11 12" key="1">
    <citation type="submission" date="2021-06" db="EMBL/GenBank/DDBJ databases">
        <title>Caerostris extrusa draft genome.</title>
        <authorList>
            <person name="Kono N."/>
            <person name="Arakawa K."/>
        </authorList>
    </citation>
    <scope>NUCLEOTIDE SEQUENCE [LARGE SCALE GENOMIC DNA]</scope>
</reference>
<evidence type="ECO:0000313" key="12">
    <source>
        <dbReference type="Proteomes" id="UP001054945"/>
    </source>
</evidence>
<evidence type="ECO:0000256" key="8">
    <source>
        <dbReference type="PROSITE-ProRule" id="PRU00043"/>
    </source>
</evidence>
<accession>A0AAV4SJ72</accession>
<keyword evidence="5" id="KW-0130">Cell adhesion</keyword>
<comment type="caution">
    <text evidence="11">The sequence shown here is derived from an EMBL/GenBank/DDBJ whole genome shotgun (WGS) entry which is preliminary data.</text>
</comment>
<dbReference type="GO" id="GO:0007156">
    <property type="term" value="P:homophilic cell adhesion via plasma membrane adhesion molecules"/>
    <property type="evidence" value="ECO:0007669"/>
    <property type="project" value="InterPro"/>
</dbReference>
<dbReference type="SMART" id="SM00112">
    <property type="entry name" value="CA"/>
    <property type="match status" value="1"/>
</dbReference>
<sequence>MKNDWTPTFMNETFLLNVTEGSSSLGASIRLPVVDYDEGLNRQMELLILEGNIDNHFRLSVDDRGPLLTVVKELDREEYGVPDSALHVVVVGAKRHGCTSSYRYSNGCNQNEPVGSVVTTLTAKDEDAEYNTNMKYAFGSRTRNVPFFIDPLTGAVNVSRTLDVSENREYSIIVEASDGLWKAATTLKLFVREAAERIHSSTSSTSDSPLQRTWPAPLSGTSN</sequence>
<dbReference type="Proteomes" id="UP001054945">
    <property type="component" value="Unassembled WGS sequence"/>
</dbReference>
<evidence type="ECO:0000256" key="3">
    <source>
        <dbReference type="ARBA" id="ARBA00022737"/>
    </source>
</evidence>
<feature type="region of interest" description="Disordered" evidence="9">
    <location>
        <begin position="198"/>
        <end position="223"/>
    </location>
</feature>
<dbReference type="EMBL" id="BPLR01009713">
    <property type="protein sequence ID" value="GIY34024.1"/>
    <property type="molecule type" value="Genomic_DNA"/>
</dbReference>
<evidence type="ECO:0000256" key="6">
    <source>
        <dbReference type="ARBA" id="ARBA00022989"/>
    </source>
</evidence>
<evidence type="ECO:0000256" key="4">
    <source>
        <dbReference type="ARBA" id="ARBA00022837"/>
    </source>
</evidence>
<evidence type="ECO:0000259" key="10">
    <source>
        <dbReference type="PROSITE" id="PS50268"/>
    </source>
</evidence>
<dbReference type="PRINTS" id="PR00205">
    <property type="entry name" value="CADHERIN"/>
</dbReference>
<dbReference type="InterPro" id="IPR002126">
    <property type="entry name" value="Cadherin-like_dom"/>
</dbReference>
<evidence type="ECO:0000256" key="7">
    <source>
        <dbReference type="ARBA" id="ARBA00023136"/>
    </source>
</evidence>
<evidence type="ECO:0000313" key="11">
    <source>
        <dbReference type="EMBL" id="GIY34024.1"/>
    </source>
</evidence>
<proteinExistence type="predicted"/>
<keyword evidence="7" id="KW-0472">Membrane</keyword>
<dbReference type="CDD" id="cd11304">
    <property type="entry name" value="Cadherin_repeat"/>
    <property type="match status" value="2"/>
</dbReference>
<feature type="domain" description="Cadherin" evidence="10">
    <location>
        <begin position="110"/>
        <end position="211"/>
    </location>
</feature>
<keyword evidence="3" id="KW-0677">Repeat</keyword>
<evidence type="ECO:0000256" key="9">
    <source>
        <dbReference type="SAM" id="MobiDB-lite"/>
    </source>
</evidence>
<dbReference type="PANTHER" id="PTHR24025:SF23">
    <property type="entry name" value="NEURAL-CADHERIN"/>
    <property type="match status" value="1"/>
</dbReference>
<dbReference type="AlphaFoldDB" id="A0AAV4SJ72"/>
<dbReference type="PANTHER" id="PTHR24025">
    <property type="entry name" value="DESMOGLEIN FAMILY MEMBER"/>
    <property type="match status" value="1"/>
</dbReference>
<evidence type="ECO:0000256" key="5">
    <source>
        <dbReference type="ARBA" id="ARBA00022889"/>
    </source>
</evidence>
<keyword evidence="6" id="KW-1133">Transmembrane helix</keyword>
<keyword evidence="12" id="KW-1185">Reference proteome</keyword>
<organism evidence="11 12">
    <name type="scientific">Caerostris extrusa</name>
    <name type="common">Bark spider</name>
    <name type="synonym">Caerostris bankana</name>
    <dbReference type="NCBI Taxonomy" id="172846"/>
    <lineage>
        <taxon>Eukaryota</taxon>
        <taxon>Metazoa</taxon>
        <taxon>Ecdysozoa</taxon>
        <taxon>Arthropoda</taxon>
        <taxon>Chelicerata</taxon>
        <taxon>Arachnida</taxon>
        <taxon>Araneae</taxon>
        <taxon>Araneomorphae</taxon>
        <taxon>Entelegynae</taxon>
        <taxon>Araneoidea</taxon>
        <taxon>Araneidae</taxon>
        <taxon>Caerostris</taxon>
    </lineage>
</organism>
<gene>
    <name evidence="11" type="primary">X975_16621</name>
    <name evidence="11" type="ORF">CEXT_518201</name>
</gene>
<keyword evidence="2" id="KW-0812">Transmembrane</keyword>
<name>A0AAV4SJ72_CAEEX</name>
<dbReference type="SUPFAM" id="SSF49313">
    <property type="entry name" value="Cadherin-like"/>
    <property type="match status" value="2"/>
</dbReference>